<evidence type="ECO:0000256" key="7">
    <source>
        <dbReference type="ARBA" id="ARBA00023136"/>
    </source>
</evidence>
<dbReference type="Proteomes" id="UP000512167">
    <property type="component" value="Chromosome"/>
</dbReference>
<feature type="domain" description="CBS" evidence="11">
    <location>
        <begin position="219"/>
        <end position="278"/>
    </location>
</feature>
<dbReference type="InterPro" id="IPR002550">
    <property type="entry name" value="CNNM"/>
</dbReference>
<feature type="transmembrane region" description="Helical" evidence="10">
    <location>
        <begin position="12"/>
        <end position="34"/>
    </location>
</feature>
<dbReference type="InterPro" id="IPR016169">
    <property type="entry name" value="FAD-bd_PCMH_sub2"/>
</dbReference>
<dbReference type="InterPro" id="IPR005170">
    <property type="entry name" value="Transptr-assoc_dom"/>
</dbReference>
<dbReference type="KEGG" id="tbk:HF295_02315"/>
<dbReference type="SUPFAM" id="SSF54631">
    <property type="entry name" value="CBS-domain pair"/>
    <property type="match status" value="1"/>
</dbReference>
<dbReference type="InterPro" id="IPR000644">
    <property type="entry name" value="CBS_dom"/>
</dbReference>
<comment type="similarity">
    <text evidence="2">Belongs to the UPF0053 family.</text>
</comment>
<protein>
    <submittedName>
        <fullName evidence="13">HlyC/CorC family transporter</fullName>
    </submittedName>
</protein>
<feature type="transmembrane region" description="Helical" evidence="10">
    <location>
        <begin position="144"/>
        <end position="162"/>
    </location>
</feature>
<dbReference type="SUPFAM" id="SSF56176">
    <property type="entry name" value="FAD-binding/transporter-associated domain-like"/>
    <property type="match status" value="1"/>
</dbReference>
<evidence type="ECO:0000259" key="11">
    <source>
        <dbReference type="PROSITE" id="PS51371"/>
    </source>
</evidence>
<feature type="domain" description="CNNM transmembrane" evidence="12">
    <location>
        <begin position="6"/>
        <end position="200"/>
    </location>
</feature>
<dbReference type="Pfam" id="PF01595">
    <property type="entry name" value="CNNM"/>
    <property type="match status" value="1"/>
</dbReference>
<dbReference type="GO" id="GO:0050660">
    <property type="term" value="F:flavin adenine dinucleotide binding"/>
    <property type="evidence" value="ECO:0007669"/>
    <property type="project" value="InterPro"/>
</dbReference>
<dbReference type="PROSITE" id="PS51846">
    <property type="entry name" value="CNNM"/>
    <property type="match status" value="1"/>
</dbReference>
<keyword evidence="5 9" id="KW-1133">Transmembrane helix</keyword>
<keyword evidence="7 9" id="KW-0472">Membrane</keyword>
<dbReference type="SMART" id="SM00116">
    <property type="entry name" value="CBS"/>
    <property type="match status" value="2"/>
</dbReference>
<dbReference type="Pfam" id="PF00571">
    <property type="entry name" value="CBS"/>
    <property type="match status" value="2"/>
</dbReference>
<dbReference type="Gene3D" id="3.30.465.10">
    <property type="match status" value="1"/>
</dbReference>
<proteinExistence type="inferred from homology"/>
<dbReference type="AlphaFoldDB" id="A0A7L6N3X4"/>
<evidence type="ECO:0000256" key="1">
    <source>
        <dbReference type="ARBA" id="ARBA00004141"/>
    </source>
</evidence>
<evidence type="ECO:0000313" key="14">
    <source>
        <dbReference type="Proteomes" id="UP000512167"/>
    </source>
</evidence>
<evidence type="ECO:0000259" key="12">
    <source>
        <dbReference type="PROSITE" id="PS51846"/>
    </source>
</evidence>
<evidence type="ECO:0000313" key="13">
    <source>
        <dbReference type="EMBL" id="QLY39755.1"/>
    </source>
</evidence>
<evidence type="ECO:0000256" key="10">
    <source>
        <dbReference type="SAM" id="Phobius"/>
    </source>
</evidence>
<dbReference type="PANTHER" id="PTHR22777:SF17">
    <property type="entry name" value="UPF0053 PROTEIN SLL0260"/>
    <property type="match status" value="1"/>
</dbReference>
<feature type="transmembrane region" description="Helical" evidence="10">
    <location>
        <begin position="102"/>
        <end position="124"/>
    </location>
</feature>
<dbReference type="InterPro" id="IPR046342">
    <property type="entry name" value="CBS_dom_sf"/>
</dbReference>
<dbReference type="EMBL" id="CP051151">
    <property type="protein sequence ID" value="QLY39755.1"/>
    <property type="molecule type" value="Genomic_DNA"/>
</dbReference>
<evidence type="ECO:0000256" key="4">
    <source>
        <dbReference type="ARBA" id="ARBA00022737"/>
    </source>
</evidence>
<dbReference type="InterPro" id="IPR036318">
    <property type="entry name" value="FAD-bd_PCMH-like_sf"/>
</dbReference>
<dbReference type="RefSeq" id="WP_312032235.1">
    <property type="nucleotide sequence ID" value="NZ_CP051151.1"/>
</dbReference>
<evidence type="ECO:0000256" key="3">
    <source>
        <dbReference type="ARBA" id="ARBA00022692"/>
    </source>
</evidence>
<name>A0A7L6N3X4_9MOLU</name>
<keyword evidence="3 9" id="KW-0812">Transmembrane</keyword>
<evidence type="ECO:0000256" key="2">
    <source>
        <dbReference type="ARBA" id="ARBA00006337"/>
    </source>
</evidence>
<organism evidence="13 14">
    <name type="scientific">Hujiaoplasma nucleasis</name>
    <dbReference type="NCBI Taxonomy" id="2725268"/>
    <lineage>
        <taxon>Bacteria</taxon>
        <taxon>Bacillati</taxon>
        <taxon>Mycoplasmatota</taxon>
        <taxon>Mollicutes</taxon>
        <taxon>Candidatus Izemoplasmatales</taxon>
        <taxon>Hujiaoplasmataceae</taxon>
        <taxon>Hujiaoplasma</taxon>
    </lineage>
</organism>
<dbReference type="CDD" id="cd04590">
    <property type="entry name" value="CBS_pair_CorC_HlyC_assoc"/>
    <property type="match status" value="1"/>
</dbReference>
<gene>
    <name evidence="13" type="ORF">HF295_02315</name>
</gene>
<evidence type="ECO:0000256" key="5">
    <source>
        <dbReference type="ARBA" id="ARBA00022989"/>
    </source>
</evidence>
<feature type="domain" description="CBS" evidence="11">
    <location>
        <begin position="283"/>
        <end position="340"/>
    </location>
</feature>
<accession>A0A7L6N3X4</accession>
<keyword evidence="14" id="KW-1185">Reference proteome</keyword>
<dbReference type="PROSITE" id="PS51371">
    <property type="entry name" value="CBS"/>
    <property type="match status" value="2"/>
</dbReference>
<dbReference type="FunFam" id="3.10.580.10:FF:000002">
    <property type="entry name" value="Magnesium/cobalt efflux protein CorC"/>
    <property type="match status" value="1"/>
</dbReference>
<keyword evidence="6 8" id="KW-0129">CBS domain</keyword>
<feature type="transmembrane region" description="Helical" evidence="10">
    <location>
        <begin position="75"/>
        <end position="96"/>
    </location>
</feature>
<dbReference type="PANTHER" id="PTHR22777">
    <property type="entry name" value="HEMOLYSIN-RELATED"/>
    <property type="match status" value="1"/>
</dbReference>
<dbReference type="InterPro" id="IPR044751">
    <property type="entry name" value="Ion_transp-like_CBS"/>
</dbReference>
<evidence type="ECO:0000256" key="8">
    <source>
        <dbReference type="PROSITE-ProRule" id="PRU00703"/>
    </source>
</evidence>
<sequence>MWLVLKVELNPGLLVLMFALILVSAFFSSTETAYSSVGRLRLKTLVELNKAGSKKALWIVDNFDKTLTTLLVGNNLANIGLATVSVIFFNGLFSYIEDPTRLQTVVSLMNTGVMTVIILIFGEIIPKSAAKHSAEKFSLRMSRFIYFLIKMMTPLTFLFIRLNRRVTERIQPDKQVSVTESDLETIIDTMEEEGQIQVGEADMLQSVLALSDISVEEIMTPRVDMIAIEVNDSVKEIKDTFFKNKFSRIPVYDDNIDNIIGVLSERDFYTKVIKKQAVNLRRMVRPALFIPTSTKVDTLITLLQNKNTHLAIVVDEYGGVDGIVTMEDALEELVGEIYDEHDDVIETITKKDDYHYLINADYDLEDLFEDLNLGKPPLSDSTSVGGWLFEMFQDIPEVDEEIEYEVRYNQEYDELSELINEDKAKLVFKILKVKKRRIKSVLMTIKIEDTEE</sequence>
<dbReference type="Pfam" id="PF03471">
    <property type="entry name" value="CorC_HlyC"/>
    <property type="match status" value="1"/>
</dbReference>
<evidence type="ECO:0000256" key="6">
    <source>
        <dbReference type="ARBA" id="ARBA00023122"/>
    </source>
</evidence>
<dbReference type="SMART" id="SM01091">
    <property type="entry name" value="CorC_HlyC"/>
    <property type="match status" value="1"/>
</dbReference>
<dbReference type="Gene3D" id="3.10.580.10">
    <property type="entry name" value="CBS-domain"/>
    <property type="match status" value="1"/>
</dbReference>
<evidence type="ECO:0000256" key="9">
    <source>
        <dbReference type="PROSITE-ProRule" id="PRU01193"/>
    </source>
</evidence>
<dbReference type="GO" id="GO:0005886">
    <property type="term" value="C:plasma membrane"/>
    <property type="evidence" value="ECO:0007669"/>
    <property type="project" value="TreeGrafter"/>
</dbReference>
<reference evidence="13 14" key="1">
    <citation type="submission" date="2020-04" db="EMBL/GenBank/DDBJ databases">
        <authorList>
            <person name="Zheng R.K."/>
            <person name="Sun C.M."/>
        </authorList>
    </citation>
    <scope>NUCLEOTIDE SEQUENCE [LARGE SCALE GENOMIC DNA]</scope>
    <source>
        <strain evidence="14">zrk29</strain>
    </source>
</reference>
<keyword evidence="4" id="KW-0677">Repeat</keyword>
<comment type="subcellular location">
    <subcellularLocation>
        <location evidence="1">Membrane</location>
        <topology evidence="1">Multi-pass membrane protein</topology>
    </subcellularLocation>
</comment>